<dbReference type="InParanoid" id="A0A6P7HYR1"/>
<feature type="compositionally biased region" description="Low complexity" evidence="3">
    <location>
        <begin position="368"/>
        <end position="386"/>
    </location>
</feature>
<keyword evidence="5" id="KW-1185">Reference proteome</keyword>
<protein>
    <submittedName>
        <fullName evidence="6">Uncharacterized protein LOC114429020</fullName>
    </submittedName>
</protein>
<dbReference type="AlphaFoldDB" id="A0A6P7HYR1"/>
<feature type="compositionally biased region" description="Basic and acidic residues" evidence="3">
    <location>
        <begin position="209"/>
        <end position="221"/>
    </location>
</feature>
<dbReference type="RefSeq" id="XP_028253659.1">
    <property type="nucleotide sequence ID" value="XM_028397858.1"/>
</dbReference>
<feature type="compositionally biased region" description="Polar residues" evidence="3">
    <location>
        <begin position="236"/>
        <end position="247"/>
    </location>
</feature>
<evidence type="ECO:0000259" key="4">
    <source>
        <dbReference type="Pfam" id="PF14818"/>
    </source>
</evidence>
<feature type="region of interest" description="Disordered" evidence="3">
    <location>
        <begin position="171"/>
        <end position="262"/>
    </location>
</feature>
<dbReference type="PANTHER" id="PTHR15705">
    <property type="entry name" value="MCG7194, ISOFORM CRA_A"/>
    <property type="match status" value="1"/>
</dbReference>
<evidence type="ECO:0000313" key="5">
    <source>
        <dbReference type="Proteomes" id="UP000515145"/>
    </source>
</evidence>
<feature type="coiled-coil region" evidence="2">
    <location>
        <begin position="25"/>
        <end position="59"/>
    </location>
</feature>
<dbReference type="Pfam" id="PF14818">
    <property type="entry name" value="SOGA1-2-like_CC"/>
    <property type="match status" value="1"/>
</dbReference>
<evidence type="ECO:0000313" key="6">
    <source>
        <dbReference type="RefSeq" id="XP_028253659.1"/>
    </source>
</evidence>
<dbReference type="OrthoDB" id="8853790at2759"/>
<keyword evidence="1 2" id="KW-0175">Coiled coil</keyword>
<accession>A0A6P7HYR1</accession>
<feature type="region of interest" description="Disordered" evidence="3">
    <location>
        <begin position="356"/>
        <end position="448"/>
    </location>
</feature>
<dbReference type="Proteomes" id="UP000515145">
    <property type="component" value="Chromosome 24"/>
</dbReference>
<proteinExistence type="predicted"/>
<dbReference type="PANTHER" id="PTHR15705:SF1">
    <property type="entry name" value="RIKEN CDNA 9330159F19 GENE"/>
    <property type="match status" value="1"/>
</dbReference>
<dbReference type="InterPro" id="IPR027882">
    <property type="entry name" value="SOGA1/2-like_CC"/>
</dbReference>
<evidence type="ECO:0000256" key="3">
    <source>
        <dbReference type="SAM" id="MobiDB-lite"/>
    </source>
</evidence>
<feature type="region of interest" description="Disordered" evidence="3">
    <location>
        <begin position="487"/>
        <end position="542"/>
    </location>
</feature>
<evidence type="ECO:0000256" key="2">
    <source>
        <dbReference type="SAM" id="Coils"/>
    </source>
</evidence>
<organism evidence="5 6">
    <name type="scientific">Parambassis ranga</name>
    <name type="common">Indian glassy fish</name>
    <dbReference type="NCBI Taxonomy" id="210632"/>
    <lineage>
        <taxon>Eukaryota</taxon>
        <taxon>Metazoa</taxon>
        <taxon>Chordata</taxon>
        <taxon>Craniata</taxon>
        <taxon>Vertebrata</taxon>
        <taxon>Euteleostomi</taxon>
        <taxon>Actinopterygii</taxon>
        <taxon>Neopterygii</taxon>
        <taxon>Teleostei</taxon>
        <taxon>Neoteleostei</taxon>
        <taxon>Acanthomorphata</taxon>
        <taxon>Ovalentaria</taxon>
        <taxon>Ambassidae</taxon>
        <taxon>Parambassis</taxon>
    </lineage>
</organism>
<reference evidence="6" key="1">
    <citation type="submission" date="2025-08" db="UniProtKB">
        <authorList>
            <consortium name="RefSeq"/>
        </authorList>
    </citation>
    <scope>IDENTIFICATION</scope>
</reference>
<name>A0A6P7HYR1_9TELE</name>
<dbReference type="GeneID" id="114429020"/>
<evidence type="ECO:0000256" key="1">
    <source>
        <dbReference type="ARBA" id="ARBA00023054"/>
    </source>
</evidence>
<feature type="domain" description="SOGA 1/2-like coiled-coil" evidence="4">
    <location>
        <begin position="4"/>
        <end position="57"/>
    </location>
</feature>
<sequence length="557" mass="61263">MAAIDLELGLERSGRGWGQERPELMDNFDLEMQEWEDQLQDIQRKIEELYNEVQARRGANDIPTDSQKNGGPLECGLGHQGNGLFAASRHSDSHPGAITVPHHYSNSCNYNSDGYSYPVSRQNGYSYCHSNGVSEIGDLLQDYLATGNQMSRKNNGSRHVHFSDIVKVSQDDEVRGRSGNKRLGQEQFVGSFEETENRKNRVSHMKNSSRRESSPNKEHTGAKPPLGQRDAPALQARSQQLPVTTAESPAMDRKSFSPGVLGDRLSSSPSVLRKFGAMLQENEGKMLTESGVVTHHGAEAKCLTPGCQRRALGATVVAGRVPIRAPTQKCQADSDVLTAELESSQEWVSDLSRQTYKDQRGGYSSPKGSQPGVQQSQRRSQVVGSPKVRPRANSGADKDGGLAQGEKARKPAFQQVEPKMDYRVSSASSGAQRIQRGGLGGQETPGCNRVRDEGLMELLDMLEIQHEYSSSPRSGFTAYRQEAQQVNPASKKTFSRPARPANQRPPSRWASRTPTARITAPSGPIYRPPSPMTRTPSPSLKHRPLISYSLQTETIIM</sequence>
<gene>
    <name evidence="6" type="primary">LOC114429020</name>
</gene>